<dbReference type="PRINTS" id="PR00035">
    <property type="entry name" value="HTHGNTR"/>
</dbReference>
<comment type="caution">
    <text evidence="7">The sequence shown here is derived from an EMBL/GenBank/DDBJ whole genome shotgun (WGS) entry which is preliminary data.</text>
</comment>
<dbReference type="SUPFAM" id="SSF46785">
    <property type="entry name" value="Winged helix' DNA-binding domain"/>
    <property type="match status" value="1"/>
</dbReference>
<sequence length="480" mass="54127">MDPVLSLIVIGDLNLNEHDGTRQQALFFAIREKIVKGLWIKGGKLPSTRKLAQELDISRNTVIAAYEQLVAEGYLSSQKGSGFYVAVELPEQYLPEPAAPEEGVDPKAGFDINRAFAPGVPDLDAFPMAQWQKLIARHSSRTCLLGNQDIQGSWRLRCALSSYLASSRSVNCSPERIIITSGAQQALAIATMSVLKQGDTVLMEQPGYAQMRKLIHFQQYHFEPLYVQEKVGFDVETVTSSQVDALYITPSNQYPMGTTLNIEQRSKIINWAVQRAHWIIEDDYDSEFQFAHRPYTSLQGLAAQMGRDDRVLYVGSFSKVMFNGLRLGYLVVPESLVDDCLVVKDALSGDSPTHTQEALADFITEGGLLRHIRKMRRLYKSKHERMCSAIEKYFGNKVSVISQAAGLHITLKWRYGIDEHQWTQRAEAKGIVLRPLSYYEHPEFKTRDWNGVVLGYGNVALENIDTLMQQLALMFELKDL</sequence>
<dbReference type="EMBL" id="MKFT01000001">
    <property type="protein sequence ID" value="OHY96270.1"/>
    <property type="molecule type" value="Genomic_DNA"/>
</dbReference>
<comment type="similarity">
    <text evidence="1">In the C-terminal section; belongs to the class-I pyridoxal-phosphate-dependent aminotransferase family.</text>
</comment>
<keyword evidence="8" id="KW-1185">Reference proteome</keyword>
<dbReference type="InterPro" id="IPR015421">
    <property type="entry name" value="PyrdxlP-dep_Trfase_major"/>
</dbReference>
<protein>
    <submittedName>
        <fullName evidence="7">GntR family transcriptional regulator</fullName>
    </submittedName>
</protein>
<evidence type="ECO:0000256" key="1">
    <source>
        <dbReference type="ARBA" id="ARBA00005384"/>
    </source>
</evidence>
<proteinExistence type="inferred from homology"/>
<keyword evidence="2" id="KW-0663">Pyridoxal phosphate</keyword>
<accession>A0ABX3DFV5</accession>
<dbReference type="Pfam" id="PF00155">
    <property type="entry name" value="Aminotran_1_2"/>
    <property type="match status" value="1"/>
</dbReference>
<dbReference type="InterPro" id="IPR004839">
    <property type="entry name" value="Aminotransferase_I/II_large"/>
</dbReference>
<reference evidence="7 8" key="1">
    <citation type="submission" date="2016-09" db="EMBL/GenBank/DDBJ databases">
        <title>Isolation, identification and antibiotic sensitivity analysis of bacterial pathogen from juvenile Hippocampus erectus with tail-rotted disease.</title>
        <authorList>
            <person name="Yang Q."/>
        </authorList>
    </citation>
    <scope>NUCLEOTIDE SEQUENCE [LARGE SCALE GENOMIC DNA]</scope>
    <source>
        <strain evidence="7 8">HM-10</strain>
    </source>
</reference>
<dbReference type="PROSITE" id="PS50949">
    <property type="entry name" value="HTH_GNTR"/>
    <property type="match status" value="1"/>
</dbReference>
<dbReference type="Proteomes" id="UP000180133">
    <property type="component" value="Unassembled WGS sequence"/>
</dbReference>
<dbReference type="Pfam" id="PF00392">
    <property type="entry name" value="GntR"/>
    <property type="match status" value="1"/>
</dbReference>
<keyword evidence="5" id="KW-0804">Transcription</keyword>
<dbReference type="SUPFAM" id="SSF53383">
    <property type="entry name" value="PLP-dependent transferases"/>
    <property type="match status" value="1"/>
</dbReference>
<dbReference type="InterPro" id="IPR000524">
    <property type="entry name" value="Tscrpt_reg_HTH_GntR"/>
</dbReference>
<evidence type="ECO:0000259" key="6">
    <source>
        <dbReference type="PROSITE" id="PS50949"/>
    </source>
</evidence>
<dbReference type="CDD" id="cd07377">
    <property type="entry name" value="WHTH_GntR"/>
    <property type="match status" value="1"/>
</dbReference>
<keyword evidence="4" id="KW-0238">DNA-binding</keyword>
<evidence type="ECO:0000256" key="3">
    <source>
        <dbReference type="ARBA" id="ARBA00023015"/>
    </source>
</evidence>
<dbReference type="InterPro" id="IPR051446">
    <property type="entry name" value="HTH_trans_reg/aminotransferase"/>
</dbReference>
<dbReference type="Gene3D" id="3.40.640.10">
    <property type="entry name" value="Type I PLP-dependent aspartate aminotransferase-like (Major domain)"/>
    <property type="match status" value="1"/>
</dbReference>
<dbReference type="InterPro" id="IPR015424">
    <property type="entry name" value="PyrdxlP-dep_Trfase"/>
</dbReference>
<dbReference type="SMART" id="SM00345">
    <property type="entry name" value="HTH_GNTR"/>
    <property type="match status" value="1"/>
</dbReference>
<keyword evidence="3" id="KW-0805">Transcription regulation</keyword>
<dbReference type="PANTHER" id="PTHR46577">
    <property type="entry name" value="HTH-TYPE TRANSCRIPTIONAL REGULATORY PROTEIN GABR"/>
    <property type="match status" value="1"/>
</dbReference>
<dbReference type="RefSeq" id="WP_071234246.1">
    <property type="nucleotide sequence ID" value="NZ_KV861315.1"/>
</dbReference>
<evidence type="ECO:0000256" key="2">
    <source>
        <dbReference type="ARBA" id="ARBA00022898"/>
    </source>
</evidence>
<evidence type="ECO:0000256" key="5">
    <source>
        <dbReference type="ARBA" id="ARBA00023163"/>
    </source>
</evidence>
<feature type="domain" description="HTH gntR-type" evidence="6">
    <location>
        <begin position="20"/>
        <end position="88"/>
    </location>
</feature>
<name>A0ABX3DFV5_9VIBR</name>
<dbReference type="PANTHER" id="PTHR46577:SF1">
    <property type="entry name" value="HTH-TYPE TRANSCRIPTIONAL REGULATORY PROTEIN GABR"/>
    <property type="match status" value="1"/>
</dbReference>
<dbReference type="Gene3D" id="1.10.10.10">
    <property type="entry name" value="Winged helix-like DNA-binding domain superfamily/Winged helix DNA-binding domain"/>
    <property type="match status" value="1"/>
</dbReference>
<dbReference type="InterPro" id="IPR036388">
    <property type="entry name" value="WH-like_DNA-bd_sf"/>
</dbReference>
<evidence type="ECO:0000313" key="7">
    <source>
        <dbReference type="EMBL" id="OHY96270.1"/>
    </source>
</evidence>
<organism evidence="7 8">
    <name type="scientific">Vibrio rotiferianus</name>
    <dbReference type="NCBI Taxonomy" id="190895"/>
    <lineage>
        <taxon>Bacteria</taxon>
        <taxon>Pseudomonadati</taxon>
        <taxon>Pseudomonadota</taxon>
        <taxon>Gammaproteobacteria</taxon>
        <taxon>Vibrionales</taxon>
        <taxon>Vibrionaceae</taxon>
        <taxon>Vibrio</taxon>
    </lineage>
</organism>
<evidence type="ECO:0000256" key="4">
    <source>
        <dbReference type="ARBA" id="ARBA00023125"/>
    </source>
</evidence>
<dbReference type="InterPro" id="IPR036390">
    <property type="entry name" value="WH_DNA-bd_sf"/>
</dbReference>
<evidence type="ECO:0000313" key="8">
    <source>
        <dbReference type="Proteomes" id="UP000180133"/>
    </source>
</evidence>
<dbReference type="CDD" id="cd00609">
    <property type="entry name" value="AAT_like"/>
    <property type="match status" value="1"/>
</dbReference>
<gene>
    <name evidence="7" type="ORF">BI375_01795</name>
</gene>